<dbReference type="EMBL" id="VDFY01000155">
    <property type="protein sequence ID" value="TNH28511.1"/>
    <property type="molecule type" value="Genomic_DNA"/>
</dbReference>
<dbReference type="AlphaFoldDB" id="A0A5C4QNQ6"/>
<feature type="domain" description="CBS" evidence="2">
    <location>
        <begin position="96"/>
        <end position="130"/>
    </location>
</feature>
<comment type="caution">
    <text evidence="3">The sequence shown here is derived from an EMBL/GenBank/DDBJ whole genome shotgun (WGS) entry which is preliminary data.</text>
</comment>
<keyword evidence="4" id="KW-1185">Reference proteome</keyword>
<dbReference type="InterPro" id="IPR046342">
    <property type="entry name" value="CBS_dom_sf"/>
</dbReference>
<dbReference type="Pfam" id="PF00571">
    <property type="entry name" value="CBS"/>
    <property type="match status" value="2"/>
</dbReference>
<organism evidence="3 4">
    <name type="scientific">Micromonospora orduensis</name>
    <dbReference type="NCBI Taxonomy" id="1420891"/>
    <lineage>
        <taxon>Bacteria</taxon>
        <taxon>Bacillati</taxon>
        <taxon>Actinomycetota</taxon>
        <taxon>Actinomycetes</taxon>
        <taxon>Micromonosporales</taxon>
        <taxon>Micromonosporaceae</taxon>
        <taxon>Micromonospora</taxon>
    </lineage>
</organism>
<feature type="domain" description="CBS" evidence="2">
    <location>
        <begin position="28"/>
        <end position="77"/>
    </location>
</feature>
<evidence type="ECO:0000313" key="3">
    <source>
        <dbReference type="EMBL" id="TNH28511.1"/>
    </source>
</evidence>
<dbReference type="Gene3D" id="3.10.580.10">
    <property type="entry name" value="CBS-domain"/>
    <property type="match status" value="1"/>
</dbReference>
<dbReference type="SUPFAM" id="SSF54631">
    <property type="entry name" value="CBS-domain pair"/>
    <property type="match status" value="1"/>
</dbReference>
<dbReference type="OrthoDB" id="5244356at2"/>
<dbReference type="Proteomes" id="UP000306145">
    <property type="component" value="Unassembled WGS sequence"/>
</dbReference>
<protein>
    <submittedName>
        <fullName evidence="3">CBS domain-containing protein</fullName>
    </submittedName>
</protein>
<gene>
    <name evidence="3" type="ORF">FHG89_15025</name>
</gene>
<reference evidence="3 4" key="1">
    <citation type="submission" date="2019-06" db="EMBL/GenBank/DDBJ databases">
        <title>Micromonospora ordensis sp. nov., isolated from deep marine sediment.</title>
        <authorList>
            <person name="Veyisoglu A."/>
            <person name="Carro L."/>
            <person name="Klenk H.-P."/>
            <person name="Sahin N."/>
        </authorList>
    </citation>
    <scope>NUCLEOTIDE SEQUENCE [LARGE SCALE GENOMIC DNA]</scope>
    <source>
        <strain evidence="3 4">S2509</strain>
    </source>
</reference>
<sequence length="172" mass="18393">MSPRTRVSDVGEHAVDPCEGTVETGTPVREVMLRHPKTLSARASITRAHAALSNDHVHLVLLTEGSRLAGTLTRADLPPPGTLGPALDWSTLVGRTVSPGTPMTVVHDLMISQGTRRVAVVDADGSLLGLMCLKQRRTGFCSDADVEARSRSRDEVTSQRVRSSADSRMGSE</sequence>
<evidence type="ECO:0000259" key="2">
    <source>
        <dbReference type="Pfam" id="PF00571"/>
    </source>
</evidence>
<evidence type="ECO:0000313" key="4">
    <source>
        <dbReference type="Proteomes" id="UP000306145"/>
    </source>
</evidence>
<name>A0A5C4QNQ6_9ACTN</name>
<evidence type="ECO:0000256" key="1">
    <source>
        <dbReference type="SAM" id="MobiDB-lite"/>
    </source>
</evidence>
<accession>A0A5C4QNQ6</accession>
<feature type="region of interest" description="Disordered" evidence="1">
    <location>
        <begin position="147"/>
        <end position="172"/>
    </location>
</feature>
<proteinExistence type="predicted"/>
<dbReference type="InterPro" id="IPR000644">
    <property type="entry name" value="CBS_dom"/>
</dbReference>